<accession>A0A6A4RP66</accession>
<dbReference type="EMBL" id="VEVO01001009">
    <property type="protein sequence ID" value="KAF0021918.1"/>
    <property type="molecule type" value="Genomic_DNA"/>
</dbReference>
<keyword evidence="5 9" id="KW-1133">Transmembrane helix</keyword>
<evidence type="ECO:0000259" key="10">
    <source>
        <dbReference type="Pfam" id="PF07686"/>
    </source>
</evidence>
<dbReference type="InterPro" id="IPR036179">
    <property type="entry name" value="Ig-like_dom_sf"/>
</dbReference>
<evidence type="ECO:0000313" key="11">
    <source>
        <dbReference type="EMBL" id="KAF0021918.1"/>
    </source>
</evidence>
<dbReference type="PANTHER" id="PTHR44974">
    <property type="entry name" value="V-SET AND IMMUNOGLOBULIN DOMAIN-CONTAINING PROTEIN 1"/>
    <property type="match status" value="1"/>
</dbReference>
<reference evidence="11 12" key="1">
    <citation type="submission" date="2019-06" db="EMBL/GenBank/DDBJ databases">
        <title>Draft genomes of female and male turbot (Scophthalmus maximus).</title>
        <authorList>
            <person name="Xu H."/>
            <person name="Xu X.-W."/>
            <person name="Shao C."/>
            <person name="Chen S."/>
        </authorList>
    </citation>
    <scope>NUCLEOTIDE SEQUENCE [LARGE SCALE GENOMIC DNA]</scope>
    <source>
        <strain evidence="11">Ysfricsl-2016a</strain>
        <tissue evidence="11">Blood</tissue>
    </source>
</reference>
<dbReference type="GO" id="GO:0005886">
    <property type="term" value="C:plasma membrane"/>
    <property type="evidence" value="ECO:0007669"/>
    <property type="project" value="InterPro"/>
</dbReference>
<name>A0A6A4RP66_SCOMX</name>
<dbReference type="PANTHER" id="PTHR44974:SF1">
    <property type="entry name" value="V-SET AND IMMUNOGLOBULIN DOMAIN-CONTAINING PROTEIN 1"/>
    <property type="match status" value="1"/>
</dbReference>
<dbReference type="Gene3D" id="2.60.40.10">
    <property type="entry name" value="Immunoglobulins"/>
    <property type="match status" value="1"/>
</dbReference>
<dbReference type="Proteomes" id="UP000438429">
    <property type="component" value="Unassembled WGS sequence"/>
</dbReference>
<sequence length="141" mass="15884">MNSIGKIRIYSILNQLFSFVTICFQVYYYQSGKEVIPSPYAGRLQPPSSPATTRNASIMIHDMQPSDSGVYTCEVHNFPDVNGQSQANIVVNVLGSSRRSFCRNMVLRSHVERQVMFATSMNIQSEPPADFLSHFLLCTRV</sequence>
<evidence type="ECO:0000256" key="5">
    <source>
        <dbReference type="ARBA" id="ARBA00022989"/>
    </source>
</evidence>
<feature type="transmembrane region" description="Helical" evidence="9">
    <location>
        <begin position="12"/>
        <end position="29"/>
    </location>
</feature>
<keyword evidence="3" id="KW-0732">Signal</keyword>
<feature type="domain" description="Immunoglobulin V-set" evidence="10">
    <location>
        <begin position="25"/>
        <end position="92"/>
    </location>
</feature>
<evidence type="ECO:0000256" key="1">
    <source>
        <dbReference type="ARBA" id="ARBA00004479"/>
    </source>
</evidence>
<organism evidence="11 12">
    <name type="scientific">Scophthalmus maximus</name>
    <name type="common">Turbot</name>
    <name type="synonym">Psetta maxima</name>
    <dbReference type="NCBI Taxonomy" id="52904"/>
    <lineage>
        <taxon>Eukaryota</taxon>
        <taxon>Metazoa</taxon>
        <taxon>Chordata</taxon>
        <taxon>Craniata</taxon>
        <taxon>Vertebrata</taxon>
        <taxon>Euteleostomi</taxon>
        <taxon>Actinopterygii</taxon>
        <taxon>Neopterygii</taxon>
        <taxon>Teleostei</taxon>
        <taxon>Neoteleostei</taxon>
        <taxon>Acanthomorphata</taxon>
        <taxon>Carangaria</taxon>
        <taxon>Pleuronectiformes</taxon>
        <taxon>Pleuronectoidei</taxon>
        <taxon>Scophthalmidae</taxon>
        <taxon>Scophthalmus</taxon>
    </lineage>
</organism>
<dbReference type="Pfam" id="PF07686">
    <property type="entry name" value="V-set"/>
    <property type="match status" value="1"/>
</dbReference>
<keyword evidence="2 9" id="KW-0812">Transmembrane</keyword>
<evidence type="ECO:0000256" key="7">
    <source>
        <dbReference type="ARBA" id="ARBA00023157"/>
    </source>
</evidence>
<gene>
    <name evidence="11" type="ORF">F2P81_025829</name>
</gene>
<evidence type="ECO:0000313" key="12">
    <source>
        <dbReference type="Proteomes" id="UP000438429"/>
    </source>
</evidence>
<dbReference type="SUPFAM" id="SSF48726">
    <property type="entry name" value="Immunoglobulin"/>
    <property type="match status" value="1"/>
</dbReference>
<keyword evidence="6 9" id="KW-0472">Membrane</keyword>
<evidence type="ECO:0000256" key="3">
    <source>
        <dbReference type="ARBA" id="ARBA00022729"/>
    </source>
</evidence>
<dbReference type="GO" id="GO:0003382">
    <property type="term" value="P:epithelial cell morphogenesis"/>
    <property type="evidence" value="ECO:0007669"/>
    <property type="project" value="InterPro"/>
</dbReference>
<proteinExistence type="predicted"/>
<evidence type="ECO:0000256" key="9">
    <source>
        <dbReference type="SAM" id="Phobius"/>
    </source>
</evidence>
<comment type="subcellular location">
    <subcellularLocation>
        <location evidence="1">Membrane</location>
        <topology evidence="1">Single-pass type I membrane protein</topology>
    </subcellularLocation>
</comment>
<evidence type="ECO:0000256" key="4">
    <source>
        <dbReference type="ARBA" id="ARBA00022737"/>
    </source>
</evidence>
<comment type="caution">
    <text evidence="11">The sequence shown here is derived from an EMBL/GenBank/DDBJ whole genome shotgun (WGS) entry which is preliminary data.</text>
</comment>
<evidence type="ECO:0000256" key="2">
    <source>
        <dbReference type="ARBA" id="ARBA00022692"/>
    </source>
</evidence>
<dbReference type="InterPro" id="IPR029861">
    <property type="entry name" value="VSIG1"/>
</dbReference>
<dbReference type="InterPro" id="IPR013783">
    <property type="entry name" value="Ig-like_fold"/>
</dbReference>
<evidence type="ECO:0000256" key="6">
    <source>
        <dbReference type="ARBA" id="ARBA00023136"/>
    </source>
</evidence>
<dbReference type="GO" id="GO:0030277">
    <property type="term" value="P:maintenance of gastrointestinal epithelium"/>
    <property type="evidence" value="ECO:0007669"/>
    <property type="project" value="InterPro"/>
</dbReference>
<keyword evidence="7" id="KW-1015">Disulfide bond</keyword>
<dbReference type="AlphaFoldDB" id="A0A6A4RP66"/>
<protein>
    <recommendedName>
        <fullName evidence="10">Immunoglobulin V-set domain-containing protein</fullName>
    </recommendedName>
</protein>
<dbReference type="InterPro" id="IPR013106">
    <property type="entry name" value="Ig_V-set"/>
</dbReference>
<evidence type="ECO:0000256" key="8">
    <source>
        <dbReference type="ARBA" id="ARBA00023319"/>
    </source>
</evidence>
<keyword evidence="4" id="KW-0677">Repeat</keyword>
<keyword evidence="8" id="KW-0393">Immunoglobulin domain</keyword>